<evidence type="ECO:0000256" key="6">
    <source>
        <dbReference type="ARBA" id="ARBA00023242"/>
    </source>
</evidence>
<dbReference type="GO" id="GO:0005730">
    <property type="term" value="C:nucleolus"/>
    <property type="evidence" value="ECO:0007669"/>
    <property type="project" value="UniProtKB-SubCell"/>
</dbReference>
<comment type="caution">
    <text evidence="10">The sequence shown here is derived from an EMBL/GenBank/DDBJ whole genome shotgun (WGS) entry which is preliminary data.</text>
</comment>
<dbReference type="RefSeq" id="XP_013241479.1">
    <property type="nucleotide sequence ID" value="XM_013386025.1"/>
</dbReference>
<protein>
    <recommendedName>
        <fullName evidence="4">Ribosome assembly protein 3</fullName>
    </recommendedName>
</protein>
<dbReference type="PANTHER" id="PTHR28127:SF1">
    <property type="entry name" value="RIBOSOME ASSEMBLY PROTEIN 3"/>
    <property type="match status" value="1"/>
</dbReference>
<gene>
    <name evidence="10" type="ORF">K437DRAFT_269921</name>
</gene>
<proteinExistence type="inferred from homology"/>
<accession>A0A066VG37</accession>
<sequence length="405" mass="43651">MSAAAATNKRKRTRSRRTRTAIYEDGASSSSSSSSSSSDDEGSSDSDCTANNLKGKEKLKDDNGDVTMNRASDSSDDDSDSDSDSDSSSSSSSGSSLDLTLPRGKRRTATAIAAVAAVERASAAAAFEDSPTSQARPDPSAITGPANATASTSMRKPLPPQEKVAAVSATELLSGRARRTVLRQQERERERSKRARFTPSPSASDDDGDDGIGAASGHLRGIEKLHGRSLPPAEEMFSANFLPPLPRAKRSLGLAPEKEEEIAAMLELRQRIDVALATKQASYSSDGDTERAHTTKQRDETEQKALLEAQEEKKEMFRDIWMKAVAEEFGEELNNLRQREPALTEVAGRLPLLIDSLRSGADVFRMGTKSKSSDGRNNADIDEVQVVLEANERAQQRCQQIDASL</sequence>
<evidence type="ECO:0000256" key="7">
    <source>
        <dbReference type="ARBA" id="ARBA00023274"/>
    </source>
</evidence>
<keyword evidence="6" id="KW-0539">Nucleus</keyword>
<feature type="compositionally biased region" description="Low complexity" evidence="8">
    <location>
        <begin position="28"/>
        <end position="37"/>
    </location>
</feature>
<dbReference type="STRING" id="1037660.A0A066VG37"/>
<dbReference type="AlphaFoldDB" id="A0A066VG37"/>
<reference evidence="10 11" key="1">
    <citation type="submission" date="2014-05" db="EMBL/GenBank/DDBJ databases">
        <title>Draft genome sequence of a rare smut relative, Tilletiaria anomala UBC 951.</title>
        <authorList>
            <consortium name="DOE Joint Genome Institute"/>
            <person name="Toome M."/>
            <person name="Kuo A."/>
            <person name="Henrissat B."/>
            <person name="Lipzen A."/>
            <person name="Tritt A."/>
            <person name="Yoshinaga Y."/>
            <person name="Zane M."/>
            <person name="Barry K."/>
            <person name="Grigoriev I.V."/>
            <person name="Spatafora J.W."/>
            <person name="Aimea M.C."/>
        </authorList>
    </citation>
    <scope>NUCLEOTIDE SEQUENCE [LARGE SCALE GENOMIC DNA]</scope>
    <source>
        <strain evidence="10 11">UBC 951</strain>
    </source>
</reference>
<dbReference type="Pfam" id="PF14615">
    <property type="entry name" value="Rsa3"/>
    <property type="match status" value="1"/>
</dbReference>
<dbReference type="InterPro" id="IPR051898">
    <property type="entry name" value="Ribosome_Assembly_3"/>
</dbReference>
<feature type="region of interest" description="Disordered" evidence="8">
    <location>
        <begin position="280"/>
        <end position="302"/>
    </location>
</feature>
<dbReference type="InParanoid" id="A0A066VG37"/>
<comment type="function">
    <text evidence="1">Required for efficient biogenesis of the 60S ribosomal subunit.</text>
</comment>
<feature type="compositionally biased region" description="Low complexity" evidence="8">
    <location>
        <begin position="86"/>
        <end position="96"/>
    </location>
</feature>
<dbReference type="Proteomes" id="UP000027361">
    <property type="component" value="Unassembled WGS sequence"/>
</dbReference>
<dbReference type="GO" id="GO:0000027">
    <property type="term" value="P:ribosomal large subunit assembly"/>
    <property type="evidence" value="ECO:0007669"/>
    <property type="project" value="TreeGrafter"/>
</dbReference>
<dbReference type="OrthoDB" id="69550at2759"/>
<dbReference type="PANTHER" id="PTHR28127">
    <property type="entry name" value="RIBOSOME ASSEMBLY PROTEIN 3"/>
    <property type="match status" value="1"/>
</dbReference>
<name>A0A066VG37_TILAU</name>
<evidence type="ECO:0000313" key="10">
    <source>
        <dbReference type="EMBL" id="KDN40702.1"/>
    </source>
</evidence>
<evidence type="ECO:0000313" key="11">
    <source>
        <dbReference type="Proteomes" id="UP000027361"/>
    </source>
</evidence>
<keyword evidence="5" id="KW-0690">Ribosome biogenesis</keyword>
<evidence type="ECO:0000256" key="3">
    <source>
        <dbReference type="ARBA" id="ARBA00006256"/>
    </source>
</evidence>
<organism evidence="10 11">
    <name type="scientific">Tilletiaria anomala (strain ATCC 24038 / CBS 436.72 / UBC 951)</name>
    <dbReference type="NCBI Taxonomy" id="1037660"/>
    <lineage>
        <taxon>Eukaryota</taxon>
        <taxon>Fungi</taxon>
        <taxon>Dikarya</taxon>
        <taxon>Basidiomycota</taxon>
        <taxon>Ustilaginomycotina</taxon>
        <taxon>Exobasidiomycetes</taxon>
        <taxon>Georgefischeriales</taxon>
        <taxon>Tilletiariaceae</taxon>
        <taxon>Tilletiaria</taxon>
    </lineage>
</organism>
<feature type="compositionally biased region" description="Basic and acidic residues" evidence="8">
    <location>
        <begin position="54"/>
        <end position="63"/>
    </location>
</feature>
<evidence type="ECO:0000256" key="8">
    <source>
        <dbReference type="SAM" id="MobiDB-lite"/>
    </source>
</evidence>
<evidence type="ECO:0000256" key="2">
    <source>
        <dbReference type="ARBA" id="ARBA00004604"/>
    </source>
</evidence>
<comment type="subcellular location">
    <subcellularLocation>
        <location evidence="2">Nucleus</location>
        <location evidence="2">Nucleolus</location>
    </subcellularLocation>
</comment>
<dbReference type="GeneID" id="25266130"/>
<dbReference type="InterPro" id="IPR028217">
    <property type="entry name" value="Rsa3_C"/>
</dbReference>
<feature type="region of interest" description="Disordered" evidence="8">
    <location>
        <begin position="122"/>
        <end position="227"/>
    </location>
</feature>
<feature type="region of interest" description="Disordered" evidence="8">
    <location>
        <begin position="1"/>
        <end position="106"/>
    </location>
</feature>
<feature type="domain" description="Ribosome-assembly protein 3 C-terminal" evidence="9">
    <location>
        <begin position="317"/>
        <end position="364"/>
    </location>
</feature>
<feature type="compositionally biased region" description="Acidic residues" evidence="8">
    <location>
        <begin position="74"/>
        <end position="85"/>
    </location>
</feature>
<keyword evidence="11" id="KW-1185">Reference proteome</keyword>
<evidence type="ECO:0000259" key="9">
    <source>
        <dbReference type="Pfam" id="PF14615"/>
    </source>
</evidence>
<evidence type="ECO:0000256" key="4">
    <source>
        <dbReference type="ARBA" id="ARBA00015339"/>
    </source>
</evidence>
<dbReference type="GO" id="GO:0030687">
    <property type="term" value="C:preribosome, large subunit precursor"/>
    <property type="evidence" value="ECO:0007669"/>
    <property type="project" value="TreeGrafter"/>
</dbReference>
<dbReference type="OMA" id="NNIVESC"/>
<dbReference type="HOGENOM" id="CLU_680046_0_0_1"/>
<feature type="compositionally biased region" description="Basic and acidic residues" evidence="8">
    <location>
        <begin position="288"/>
        <end position="302"/>
    </location>
</feature>
<evidence type="ECO:0000256" key="1">
    <source>
        <dbReference type="ARBA" id="ARBA00003035"/>
    </source>
</evidence>
<dbReference type="EMBL" id="JMSN01000088">
    <property type="protein sequence ID" value="KDN40702.1"/>
    <property type="molecule type" value="Genomic_DNA"/>
</dbReference>
<feature type="compositionally biased region" description="Basic residues" evidence="8">
    <location>
        <begin position="8"/>
        <end position="19"/>
    </location>
</feature>
<evidence type="ECO:0000256" key="5">
    <source>
        <dbReference type="ARBA" id="ARBA00022517"/>
    </source>
</evidence>
<keyword evidence="7" id="KW-0687">Ribonucleoprotein</keyword>
<comment type="similarity">
    <text evidence="3">Belongs to the RSA3 family.</text>
</comment>